<dbReference type="EMBL" id="CP073041">
    <property type="protein sequence ID" value="UXE60129.1"/>
    <property type="molecule type" value="Genomic_DNA"/>
</dbReference>
<evidence type="ECO:0000256" key="13">
    <source>
        <dbReference type="PROSITE-ProRule" id="PRU00169"/>
    </source>
</evidence>
<dbReference type="Gene3D" id="3.30.565.10">
    <property type="entry name" value="Histidine kinase-like ATPase, C-terminal domain"/>
    <property type="match status" value="1"/>
</dbReference>
<dbReference type="InterPro" id="IPR035965">
    <property type="entry name" value="PAS-like_dom_sf"/>
</dbReference>
<accession>A0A977PV12</accession>
<dbReference type="Gene3D" id="3.30.450.40">
    <property type="match status" value="1"/>
</dbReference>
<organism evidence="20">
    <name type="scientific">Woronichinia naegeliana WA131</name>
    <dbReference type="NCBI Taxonomy" id="2824559"/>
    <lineage>
        <taxon>Bacteria</taxon>
        <taxon>Bacillati</taxon>
        <taxon>Cyanobacteriota</taxon>
        <taxon>Cyanophyceae</taxon>
        <taxon>Synechococcales</taxon>
        <taxon>Coelosphaeriaceae</taxon>
        <taxon>Woronichinia</taxon>
    </lineage>
</organism>
<evidence type="ECO:0000259" key="19">
    <source>
        <dbReference type="PROSITE" id="PS50113"/>
    </source>
</evidence>
<protein>
    <recommendedName>
        <fullName evidence="4">histidine kinase</fullName>
        <ecNumber evidence="4">2.7.13.3</ecNumber>
    </recommendedName>
</protein>
<dbReference type="FunFam" id="3.30.565.10:FF:000023">
    <property type="entry name" value="PAS domain-containing sensor histidine kinase"/>
    <property type="match status" value="1"/>
</dbReference>
<dbReference type="InterPro" id="IPR036097">
    <property type="entry name" value="HisK_dim/P_sf"/>
</dbReference>
<gene>
    <name evidence="20" type="ORF">KA717_31440</name>
</gene>
<dbReference type="CDD" id="cd00082">
    <property type="entry name" value="HisKA"/>
    <property type="match status" value="1"/>
</dbReference>
<sequence length="873" mass="97837">MPDIVLPIAAQPLTTPIKLFMVEDSASDRYTYIRYLRAEKSLDYHIVEAETLEEGLSLWQSFQSGIYSSQLLQIALVDINLPDGNGLELLEMIRGNHPQLPVIVITGQGDERMAVRAMKLGASDYLVKEDITASVLGRCVANVIRQFKLSQELERLQRQEQISSRIALQIRQFLKLEEIYQAIVTEVRGFLTADRVMVYKFLPDMSGVIVAEDVVSPWLSFLNTEVIDNCFQQNLGGAYQQGRIFVAADIHRANLTDCHLQLLERFQVKANLVVPILLPASPDQQSLLWGLLIAHQCSAPRIWDEVDIELLQRLSVKLAIALQQAELYQNLQDLNTSLEKRVTERTSQLQNLIYHYQQAEKKLQFQSHILDEINDAVISTDLQGNIQTWNKGAERFFGYRAEEVIGQNVDILYENVSELHTKVLEPLLANGYHEVELINVTKSGERRYTSLRLSITRDQQGNIMGLLGCSNDITDRKRDELKLQETNEQLAQATRLKDEFLANMSHELRTPLNAILGMSESLQESIFGEINPQQQEAIALIESSGKHLLDLINDILDLSKIEAGKLELKRESIAVQSLCKSSTLLVQQMAFSKNIQLHTRIASHIDRIWGDERYLRQVLVNLLSNAIKFTPSGGNVTLAVQQEPTEILFSVRDTGIGIQESDLGKLFQLFVQIDSSLSRQYTGTGLGLALVKRLVTQHGGTISVESTLGQGSCFTIHLPIQSSETLASPIAASSPLENVLSVSTSTPPPLILLADNNESTTKTLEDYFTIKGYRILLAYSGQETLALAKSHKPDLILMDLQMPDLEESKVITQIRSDVAIAAIPIIAVTDLALPEVAEKCSIVGINEYVSKPVRLKRLAEIVRQFCHQDEESR</sequence>
<keyword evidence="12" id="KW-0472">Membrane</keyword>
<dbReference type="SUPFAM" id="SSF55785">
    <property type="entry name" value="PYP-like sensor domain (PAS domain)"/>
    <property type="match status" value="1"/>
</dbReference>
<dbReference type="SMART" id="SM00065">
    <property type="entry name" value="GAF"/>
    <property type="match status" value="1"/>
</dbReference>
<reference evidence="20" key="1">
    <citation type="submission" date="2021-04" db="EMBL/GenBank/DDBJ databases">
        <title>Genome sequence of Woronichinia naegeliana from Washington state freshwater lake bloom.</title>
        <authorList>
            <person name="Dreher T.W."/>
        </authorList>
    </citation>
    <scope>NUCLEOTIDE SEQUENCE</scope>
    <source>
        <strain evidence="20">WA131</strain>
    </source>
</reference>
<keyword evidence="5" id="KW-1003">Cell membrane</keyword>
<proteinExistence type="inferred from homology"/>
<evidence type="ECO:0000256" key="8">
    <source>
        <dbReference type="ARBA" id="ARBA00022741"/>
    </source>
</evidence>
<evidence type="ECO:0000259" key="18">
    <source>
        <dbReference type="PROSITE" id="PS50112"/>
    </source>
</evidence>
<evidence type="ECO:0000256" key="9">
    <source>
        <dbReference type="ARBA" id="ARBA00022777"/>
    </source>
</evidence>
<dbReference type="NCBIfam" id="TIGR00229">
    <property type="entry name" value="sensory_box"/>
    <property type="match status" value="1"/>
</dbReference>
<keyword evidence="8" id="KW-0547">Nucleotide-binding</keyword>
<dbReference type="SUPFAM" id="SSF55781">
    <property type="entry name" value="GAF domain-like"/>
    <property type="match status" value="1"/>
</dbReference>
<feature type="domain" description="Phytochrome chromophore attachment site" evidence="15">
    <location>
        <begin position="175"/>
        <end position="317"/>
    </location>
</feature>
<feature type="domain" description="PAS" evidence="18">
    <location>
        <begin position="362"/>
        <end position="431"/>
    </location>
</feature>
<dbReference type="SMART" id="SM00086">
    <property type="entry name" value="PAC"/>
    <property type="match status" value="1"/>
</dbReference>
<evidence type="ECO:0000256" key="6">
    <source>
        <dbReference type="ARBA" id="ARBA00022553"/>
    </source>
</evidence>
<evidence type="ECO:0000259" key="15">
    <source>
        <dbReference type="PROSITE" id="PS50046"/>
    </source>
</evidence>
<dbReference type="Gene3D" id="1.10.287.130">
    <property type="match status" value="1"/>
</dbReference>
<dbReference type="InterPro" id="IPR003594">
    <property type="entry name" value="HATPase_dom"/>
</dbReference>
<dbReference type="Proteomes" id="UP001065613">
    <property type="component" value="Chromosome"/>
</dbReference>
<dbReference type="InterPro" id="IPR013767">
    <property type="entry name" value="PAS_fold"/>
</dbReference>
<feature type="modified residue" description="4-aspartylphosphate" evidence="13">
    <location>
        <position position="799"/>
    </location>
</feature>
<evidence type="ECO:0000256" key="7">
    <source>
        <dbReference type="ARBA" id="ARBA00022679"/>
    </source>
</evidence>
<dbReference type="PROSITE" id="PS50110">
    <property type="entry name" value="RESPONSE_REGULATORY"/>
    <property type="match status" value="2"/>
</dbReference>
<dbReference type="CDD" id="cd00156">
    <property type="entry name" value="REC"/>
    <property type="match status" value="1"/>
</dbReference>
<comment type="catalytic activity">
    <reaction evidence="1">
        <text>ATP + protein L-histidine = ADP + protein N-phospho-L-histidine.</text>
        <dbReference type="EC" id="2.7.13.3"/>
    </reaction>
</comment>
<keyword evidence="10" id="KW-0067">ATP-binding</keyword>
<dbReference type="InterPro" id="IPR016132">
    <property type="entry name" value="Phyto_chromo_attachment"/>
</dbReference>
<dbReference type="GO" id="GO:0005524">
    <property type="term" value="F:ATP binding"/>
    <property type="evidence" value="ECO:0007669"/>
    <property type="project" value="UniProtKB-KW"/>
</dbReference>
<evidence type="ECO:0000256" key="10">
    <source>
        <dbReference type="ARBA" id="ARBA00022840"/>
    </source>
</evidence>
<dbReference type="InterPro" id="IPR011006">
    <property type="entry name" value="CheY-like_superfamily"/>
</dbReference>
<dbReference type="GO" id="GO:0000155">
    <property type="term" value="F:phosphorelay sensor kinase activity"/>
    <property type="evidence" value="ECO:0007669"/>
    <property type="project" value="InterPro"/>
</dbReference>
<feature type="domain" description="Response regulatory" evidence="17">
    <location>
        <begin position="750"/>
        <end position="866"/>
    </location>
</feature>
<dbReference type="CDD" id="cd00130">
    <property type="entry name" value="PAS"/>
    <property type="match status" value="1"/>
</dbReference>
<dbReference type="SUPFAM" id="SSF52172">
    <property type="entry name" value="CheY-like"/>
    <property type="match status" value="2"/>
</dbReference>
<dbReference type="SMART" id="SM00388">
    <property type="entry name" value="HisKA"/>
    <property type="match status" value="1"/>
</dbReference>
<keyword evidence="11" id="KW-0902">Two-component regulatory system</keyword>
<feature type="domain" description="Histidine kinase" evidence="16">
    <location>
        <begin position="503"/>
        <end position="722"/>
    </location>
</feature>
<dbReference type="Pfam" id="PF00989">
    <property type="entry name" value="PAS"/>
    <property type="match status" value="1"/>
</dbReference>
<dbReference type="PROSITE" id="PS50113">
    <property type="entry name" value="PAC"/>
    <property type="match status" value="1"/>
</dbReference>
<dbReference type="GO" id="GO:0005886">
    <property type="term" value="C:plasma membrane"/>
    <property type="evidence" value="ECO:0007669"/>
    <property type="project" value="UniProtKB-SubCell"/>
</dbReference>
<dbReference type="Pfam" id="PF02518">
    <property type="entry name" value="HATPase_c"/>
    <property type="match status" value="1"/>
</dbReference>
<dbReference type="PROSITE" id="PS50112">
    <property type="entry name" value="PAS"/>
    <property type="match status" value="1"/>
</dbReference>
<dbReference type="InterPro" id="IPR000014">
    <property type="entry name" value="PAS"/>
</dbReference>
<dbReference type="Gene3D" id="3.30.450.20">
    <property type="entry name" value="PAS domain"/>
    <property type="match status" value="1"/>
</dbReference>
<comment type="subcellular location">
    <subcellularLocation>
        <location evidence="2">Cell membrane</location>
    </subcellularLocation>
</comment>
<dbReference type="AlphaFoldDB" id="A0A977PV12"/>
<evidence type="ECO:0000256" key="4">
    <source>
        <dbReference type="ARBA" id="ARBA00012438"/>
    </source>
</evidence>
<evidence type="ECO:0000256" key="5">
    <source>
        <dbReference type="ARBA" id="ARBA00022475"/>
    </source>
</evidence>
<evidence type="ECO:0000256" key="14">
    <source>
        <dbReference type="SAM" id="Coils"/>
    </source>
</evidence>
<evidence type="ECO:0000256" key="1">
    <source>
        <dbReference type="ARBA" id="ARBA00000085"/>
    </source>
</evidence>
<keyword evidence="9" id="KW-0418">Kinase</keyword>
<dbReference type="SMART" id="SM00387">
    <property type="entry name" value="HATPase_c"/>
    <property type="match status" value="1"/>
</dbReference>
<dbReference type="EC" id="2.7.13.3" evidence="4"/>
<evidence type="ECO:0000259" key="16">
    <source>
        <dbReference type="PROSITE" id="PS50109"/>
    </source>
</evidence>
<dbReference type="Pfam" id="PF00512">
    <property type="entry name" value="HisKA"/>
    <property type="match status" value="1"/>
</dbReference>
<dbReference type="SUPFAM" id="SSF55874">
    <property type="entry name" value="ATPase domain of HSP90 chaperone/DNA topoisomerase II/histidine kinase"/>
    <property type="match status" value="1"/>
</dbReference>
<dbReference type="InterPro" id="IPR001610">
    <property type="entry name" value="PAC"/>
</dbReference>
<dbReference type="SMART" id="SM00448">
    <property type="entry name" value="REC"/>
    <property type="match status" value="2"/>
</dbReference>
<dbReference type="InterPro" id="IPR003018">
    <property type="entry name" value="GAF"/>
</dbReference>
<keyword evidence="6 13" id="KW-0597">Phosphoprotein</keyword>
<dbReference type="PRINTS" id="PR00344">
    <property type="entry name" value="BCTRLSENSOR"/>
</dbReference>
<dbReference type="SUPFAM" id="SSF47384">
    <property type="entry name" value="Homodimeric domain of signal transducing histidine kinase"/>
    <property type="match status" value="1"/>
</dbReference>
<evidence type="ECO:0000256" key="3">
    <source>
        <dbReference type="ARBA" id="ARBA00006402"/>
    </source>
</evidence>
<dbReference type="InterPro" id="IPR005467">
    <property type="entry name" value="His_kinase_dom"/>
</dbReference>
<dbReference type="InterPro" id="IPR036890">
    <property type="entry name" value="HATPase_C_sf"/>
</dbReference>
<dbReference type="Pfam" id="PF01590">
    <property type="entry name" value="GAF"/>
    <property type="match status" value="1"/>
</dbReference>
<dbReference type="Pfam" id="PF00072">
    <property type="entry name" value="Response_reg"/>
    <property type="match status" value="2"/>
</dbReference>
<evidence type="ECO:0000259" key="17">
    <source>
        <dbReference type="PROSITE" id="PS50110"/>
    </source>
</evidence>
<dbReference type="SMART" id="SM00091">
    <property type="entry name" value="PAS"/>
    <property type="match status" value="1"/>
</dbReference>
<name>A0A977PV12_9CYAN</name>
<comment type="similarity">
    <text evidence="3">In the N-terminal section; belongs to the phytochrome family.</text>
</comment>
<keyword evidence="7" id="KW-0808">Transferase</keyword>
<feature type="coiled-coil region" evidence="14">
    <location>
        <begin position="476"/>
        <end position="503"/>
    </location>
</feature>
<dbReference type="FunFam" id="1.10.287.130:FF:000038">
    <property type="entry name" value="Sensory transduction histidine kinase"/>
    <property type="match status" value="1"/>
</dbReference>
<evidence type="ECO:0000256" key="2">
    <source>
        <dbReference type="ARBA" id="ARBA00004236"/>
    </source>
</evidence>
<dbReference type="InterPro" id="IPR000700">
    <property type="entry name" value="PAS-assoc_C"/>
</dbReference>
<dbReference type="PROSITE" id="PS50109">
    <property type="entry name" value="HIS_KIN"/>
    <property type="match status" value="1"/>
</dbReference>
<feature type="domain" description="Response regulatory" evidence="17">
    <location>
        <begin position="18"/>
        <end position="143"/>
    </location>
</feature>
<feature type="domain" description="PAC" evidence="19">
    <location>
        <begin position="431"/>
        <end position="485"/>
    </location>
</feature>
<dbReference type="InterPro" id="IPR001789">
    <property type="entry name" value="Sig_transdc_resp-reg_receiver"/>
</dbReference>
<dbReference type="GO" id="GO:0009927">
    <property type="term" value="F:histidine phosphotransfer kinase activity"/>
    <property type="evidence" value="ECO:0007669"/>
    <property type="project" value="TreeGrafter"/>
</dbReference>
<dbReference type="InterPro" id="IPR003661">
    <property type="entry name" value="HisK_dim/P_dom"/>
</dbReference>
<evidence type="ECO:0000256" key="12">
    <source>
        <dbReference type="ARBA" id="ARBA00023136"/>
    </source>
</evidence>
<feature type="modified residue" description="4-aspartylphosphate" evidence="13">
    <location>
        <position position="78"/>
    </location>
</feature>
<evidence type="ECO:0000313" key="20">
    <source>
        <dbReference type="EMBL" id="UXE60129.1"/>
    </source>
</evidence>
<dbReference type="PROSITE" id="PS50046">
    <property type="entry name" value="PHYTOCHROME_2"/>
    <property type="match status" value="1"/>
</dbReference>
<dbReference type="PANTHER" id="PTHR43047">
    <property type="entry name" value="TWO-COMPONENT HISTIDINE PROTEIN KINASE"/>
    <property type="match status" value="1"/>
</dbReference>
<dbReference type="GO" id="GO:0006355">
    <property type="term" value="P:regulation of DNA-templated transcription"/>
    <property type="evidence" value="ECO:0007669"/>
    <property type="project" value="InterPro"/>
</dbReference>
<keyword evidence="14" id="KW-0175">Coiled coil</keyword>
<dbReference type="CDD" id="cd16922">
    <property type="entry name" value="HATPase_EvgS-ArcB-TorS-like"/>
    <property type="match status" value="1"/>
</dbReference>
<dbReference type="Gene3D" id="3.40.50.2300">
    <property type="match status" value="2"/>
</dbReference>
<dbReference type="KEGG" id="wna:KA717_31440"/>
<dbReference type="InterPro" id="IPR029016">
    <property type="entry name" value="GAF-like_dom_sf"/>
</dbReference>
<evidence type="ECO:0000256" key="11">
    <source>
        <dbReference type="ARBA" id="ARBA00023012"/>
    </source>
</evidence>
<dbReference type="PANTHER" id="PTHR43047:SF63">
    <property type="entry name" value="HISTIDINE KINASE"/>
    <property type="match status" value="1"/>
</dbReference>
<dbReference type="InterPro" id="IPR004358">
    <property type="entry name" value="Sig_transdc_His_kin-like_C"/>
</dbReference>